<proteinExistence type="predicted"/>
<accession>A0A392MYX0</accession>
<evidence type="ECO:0000313" key="4">
    <source>
        <dbReference type="Proteomes" id="UP000265520"/>
    </source>
</evidence>
<dbReference type="GO" id="GO:0070125">
    <property type="term" value="P:mitochondrial translational elongation"/>
    <property type="evidence" value="ECO:0007669"/>
    <property type="project" value="TreeGrafter"/>
</dbReference>
<dbReference type="GO" id="GO:0003924">
    <property type="term" value="F:GTPase activity"/>
    <property type="evidence" value="ECO:0007669"/>
    <property type="project" value="TreeGrafter"/>
</dbReference>
<dbReference type="AlphaFoldDB" id="A0A392MYX0"/>
<dbReference type="GO" id="GO:0003746">
    <property type="term" value="F:translation elongation factor activity"/>
    <property type="evidence" value="ECO:0007669"/>
    <property type="project" value="UniProtKB-KW"/>
</dbReference>
<comment type="caution">
    <text evidence="3">The sequence shown here is derived from an EMBL/GenBank/DDBJ whole genome shotgun (WGS) entry which is preliminary data.</text>
</comment>
<keyword evidence="1 3" id="KW-0251">Elongation factor</keyword>
<evidence type="ECO:0000313" key="3">
    <source>
        <dbReference type="EMBL" id="MCH91888.1"/>
    </source>
</evidence>
<dbReference type="SUPFAM" id="SSF52540">
    <property type="entry name" value="P-loop containing nucleoside triphosphate hydrolases"/>
    <property type="match status" value="1"/>
</dbReference>
<evidence type="ECO:0000256" key="2">
    <source>
        <dbReference type="ARBA" id="ARBA00022917"/>
    </source>
</evidence>
<dbReference type="Proteomes" id="UP000265520">
    <property type="component" value="Unassembled WGS sequence"/>
</dbReference>
<evidence type="ECO:0000256" key="1">
    <source>
        <dbReference type="ARBA" id="ARBA00022768"/>
    </source>
</evidence>
<keyword evidence="2" id="KW-0648">Protein biosynthesis</keyword>
<reference evidence="3 4" key="1">
    <citation type="journal article" date="2018" name="Front. Plant Sci.">
        <title>Red Clover (Trifolium pratense) and Zigzag Clover (T. medium) - A Picture of Genomic Similarities and Differences.</title>
        <authorList>
            <person name="Dluhosova J."/>
            <person name="Istvanek J."/>
            <person name="Nedelnik J."/>
            <person name="Repkova J."/>
        </authorList>
    </citation>
    <scope>NUCLEOTIDE SEQUENCE [LARGE SCALE GENOMIC DNA]</scope>
    <source>
        <strain evidence="4">cv. 10/8</strain>
        <tissue evidence="3">Leaf</tissue>
    </source>
</reference>
<sequence>EALRRATIARKFIPVFMGSASKYKGLQLLLDGVLNYLPCPIEARNFALNQSKNVDKKFQFEFSIWQPQNSKDCTVPQNLDKHGCYAVF</sequence>
<dbReference type="Gene3D" id="3.40.50.300">
    <property type="entry name" value="P-loop containing nucleotide triphosphate hydrolases"/>
    <property type="match status" value="2"/>
</dbReference>
<feature type="non-terminal residue" evidence="3">
    <location>
        <position position="1"/>
    </location>
</feature>
<name>A0A392MYX0_9FABA</name>
<keyword evidence="4" id="KW-1185">Reference proteome</keyword>
<dbReference type="PANTHER" id="PTHR43636">
    <property type="entry name" value="ELONGATION FACTOR G, MITOCHONDRIAL"/>
    <property type="match status" value="1"/>
</dbReference>
<dbReference type="InterPro" id="IPR027417">
    <property type="entry name" value="P-loop_NTPase"/>
</dbReference>
<organism evidence="3 4">
    <name type="scientific">Trifolium medium</name>
    <dbReference type="NCBI Taxonomy" id="97028"/>
    <lineage>
        <taxon>Eukaryota</taxon>
        <taxon>Viridiplantae</taxon>
        <taxon>Streptophyta</taxon>
        <taxon>Embryophyta</taxon>
        <taxon>Tracheophyta</taxon>
        <taxon>Spermatophyta</taxon>
        <taxon>Magnoliopsida</taxon>
        <taxon>eudicotyledons</taxon>
        <taxon>Gunneridae</taxon>
        <taxon>Pentapetalae</taxon>
        <taxon>rosids</taxon>
        <taxon>fabids</taxon>
        <taxon>Fabales</taxon>
        <taxon>Fabaceae</taxon>
        <taxon>Papilionoideae</taxon>
        <taxon>50 kb inversion clade</taxon>
        <taxon>NPAAA clade</taxon>
        <taxon>Hologalegina</taxon>
        <taxon>IRL clade</taxon>
        <taxon>Trifolieae</taxon>
        <taxon>Trifolium</taxon>
    </lineage>
</organism>
<dbReference type="GO" id="GO:0005739">
    <property type="term" value="C:mitochondrion"/>
    <property type="evidence" value="ECO:0007669"/>
    <property type="project" value="TreeGrafter"/>
</dbReference>
<protein>
    <submittedName>
        <fullName evidence="3">Elongation factor G</fullName>
    </submittedName>
</protein>
<gene>
    <name evidence="3" type="ORF">A2U01_0012819</name>
</gene>
<dbReference type="PANTHER" id="PTHR43636:SF2">
    <property type="entry name" value="ELONGATION FACTOR G, MITOCHONDRIAL"/>
    <property type="match status" value="1"/>
</dbReference>
<dbReference type="EMBL" id="LXQA010021382">
    <property type="protein sequence ID" value="MCH91888.1"/>
    <property type="molecule type" value="Genomic_DNA"/>
</dbReference>